<keyword evidence="1" id="KW-0802">TPR repeat</keyword>
<reference evidence="3 4" key="1">
    <citation type="journal article" date="2023" name="Antonie Van Leeuwenhoek">
        <title>Mesoterricola silvestris gen. nov., sp. nov., Mesoterricola sediminis sp. nov., Geothrix oryzae sp. nov., Geothrix edaphica sp. nov., Geothrix rubra sp. nov., and Geothrix limicola sp. nov., six novel members of Acidobacteriota isolated from soils.</title>
        <authorList>
            <person name="Itoh H."/>
            <person name="Sugisawa Y."/>
            <person name="Mise K."/>
            <person name="Xu Z."/>
            <person name="Kuniyasu M."/>
            <person name="Ushijima N."/>
            <person name="Kawano K."/>
            <person name="Kobayashi E."/>
            <person name="Shiratori Y."/>
            <person name="Masuda Y."/>
            <person name="Senoo K."/>
        </authorList>
    </citation>
    <scope>NUCLEOTIDE SEQUENCE [LARGE SCALE GENOMIC DNA]</scope>
    <source>
        <strain evidence="3 4">Red803</strain>
    </source>
</reference>
<gene>
    <name evidence="3" type="ORF">GETHPA_18320</name>
</gene>
<proteinExistence type="predicted"/>
<name>A0ABQ5Q683_9BACT</name>
<feature type="repeat" description="TPR" evidence="1">
    <location>
        <begin position="199"/>
        <end position="232"/>
    </location>
</feature>
<sequence length="351" mass="39227">MRRILLAFLIGITSLAAGEDPFAPPPDLQVFARKHTLNQVSTPAKTAALLKAFFAPVEEGGLGMVYDDEYTRTVKEAWRDRKANCLSLTALYIAACKTINLEARFGESLRISRWRRVGSTIRYERHVVAVVPSGNIGQELIADFLPEMRRGSQMVAILDPKRVLALFHSNRAVELLEGLRPDEAMAEARLSIEVDPTSGVGWNILGVVQREQGLNQDAETSFRKALAVDPQDGSACGNMETLLRAEGRIEEAQAYRERGLEVRKHDPYFNAFLAEEALSNSDWGEASKRIKMAIRLLPQEPDFHLIQARIFLAEGKTKNAIKALENAKRWAGPEEQTRFDTKISLLKGKQD</sequence>
<accession>A0ABQ5Q683</accession>
<dbReference type="EMBL" id="BSDD01000003">
    <property type="protein sequence ID" value="GLH70299.1"/>
    <property type="molecule type" value="Genomic_DNA"/>
</dbReference>
<dbReference type="Pfam" id="PF13432">
    <property type="entry name" value="TPR_16"/>
    <property type="match status" value="1"/>
</dbReference>
<organism evidence="3 4">
    <name type="scientific">Geothrix rubra</name>
    <dbReference type="NCBI Taxonomy" id="2927977"/>
    <lineage>
        <taxon>Bacteria</taxon>
        <taxon>Pseudomonadati</taxon>
        <taxon>Acidobacteriota</taxon>
        <taxon>Holophagae</taxon>
        <taxon>Holophagales</taxon>
        <taxon>Holophagaceae</taxon>
        <taxon>Geothrix</taxon>
    </lineage>
</organism>
<evidence type="ECO:0000256" key="1">
    <source>
        <dbReference type="PROSITE-ProRule" id="PRU00339"/>
    </source>
</evidence>
<dbReference type="SMART" id="SM00028">
    <property type="entry name" value="TPR"/>
    <property type="match status" value="4"/>
</dbReference>
<feature type="chain" id="PRO_5047206182" description="Tetratricopeptide repeat protein" evidence="2">
    <location>
        <begin position="19"/>
        <end position="351"/>
    </location>
</feature>
<comment type="caution">
    <text evidence="3">The sequence shown here is derived from an EMBL/GenBank/DDBJ whole genome shotgun (WGS) entry which is preliminary data.</text>
</comment>
<keyword evidence="2" id="KW-0732">Signal</keyword>
<dbReference type="Proteomes" id="UP001165089">
    <property type="component" value="Unassembled WGS sequence"/>
</dbReference>
<evidence type="ECO:0000313" key="3">
    <source>
        <dbReference type="EMBL" id="GLH70299.1"/>
    </source>
</evidence>
<dbReference type="SUPFAM" id="SSF48452">
    <property type="entry name" value="TPR-like"/>
    <property type="match status" value="1"/>
</dbReference>
<dbReference type="RefSeq" id="WP_285724901.1">
    <property type="nucleotide sequence ID" value="NZ_BSDD01000003.1"/>
</dbReference>
<evidence type="ECO:0000256" key="2">
    <source>
        <dbReference type="SAM" id="SignalP"/>
    </source>
</evidence>
<dbReference type="PROSITE" id="PS50005">
    <property type="entry name" value="TPR"/>
    <property type="match status" value="1"/>
</dbReference>
<keyword evidence="4" id="KW-1185">Reference proteome</keyword>
<feature type="signal peptide" evidence="2">
    <location>
        <begin position="1"/>
        <end position="18"/>
    </location>
</feature>
<dbReference type="Gene3D" id="1.25.40.10">
    <property type="entry name" value="Tetratricopeptide repeat domain"/>
    <property type="match status" value="1"/>
</dbReference>
<evidence type="ECO:0008006" key="5">
    <source>
        <dbReference type="Google" id="ProtNLM"/>
    </source>
</evidence>
<evidence type="ECO:0000313" key="4">
    <source>
        <dbReference type="Proteomes" id="UP001165089"/>
    </source>
</evidence>
<dbReference type="InterPro" id="IPR019734">
    <property type="entry name" value="TPR_rpt"/>
</dbReference>
<dbReference type="InterPro" id="IPR011990">
    <property type="entry name" value="TPR-like_helical_dom_sf"/>
</dbReference>
<protein>
    <recommendedName>
        <fullName evidence="5">Tetratricopeptide repeat protein</fullName>
    </recommendedName>
</protein>
<dbReference type="Pfam" id="PF13181">
    <property type="entry name" value="TPR_8"/>
    <property type="match status" value="1"/>
</dbReference>